<evidence type="ECO:0000313" key="3">
    <source>
        <dbReference type="Proteomes" id="UP000028058"/>
    </source>
</evidence>
<dbReference type="GO" id="GO:0000287">
    <property type="term" value="F:magnesium ion binding"/>
    <property type="evidence" value="ECO:0007669"/>
    <property type="project" value="TreeGrafter"/>
</dbReference>
<dbReference type="Pfam" id="PF08282">
    <property type="entry name" value="Hydrolase_3"/>
    <property type="match status" value="1"/>
</dbReference>
<comment type="caution">
    <text evidence="2">The sequence shown here is derived from an EMBL/GenBank/DDBJ whole genome shotgun (WGS) entry which is preliminary data.</text>
</comment>
<feature type="region of interest" description="Disordered" evidence="1">
    <location>
        <begin position="1"/>
        <end position="33"/>
    </location>
</feature>
<dbReference type="Proteomes" id="UP000028058">
    <property type="component" value="Unassembled WGS sequence"/>
</dbReference>
<dbReference type="Gene3D" id="3.30.1240.10">
    <property type="match status" value="1"/>
</dbReference>
<dbReference type="PANTHER" id="PTHR10000">
    <property type="entry name" value="PHOSPHOSERINE PHOSPHATASE"/>
    <property type="match status" value="1"/>
</dbReference>
<keyword evidence="3" id="KW-1185">Reference proteome</keyword>
<proteinExistence type="predicted"/>
<evidence type="ECO:0000313" key="2">
    <source>
        <dbReference type="EMBL" id="RKM99056.1"/>
    </source>
</evidence>
<dbReference type="Gene3D" id="3.40.50.1000">
    <property type="entry name" value="HAD superfamily/HAD-like"/>
    <property type="match status" value="1"/>
</dbReference>
<dbReference type="InterPro" id="IPR023214">
    <property type="entry name" value="HAD_sf"/>
</dbReference>
<evidence type="ECO:0000256" key="1">
    <source>
        <dbReference type="SAM" id="MobiDB-lite"/>
    </source>
</evidence>
<dbReference type="EMBL" id="JNAD02000001">
    <property type="protein sequence ID" value="RKM99056.1"/>
    <property type="molecule type" value="Genomic_DNA"/>
</dbReference>
<dbReference type="OrthoDB" id="3180855at2"/>
<name>A0A420V9R5_9ACTN</name>
<gene>
    <name evidence="2" type="ORF">SFRA_002270</name>
</gene>
<protein>
    <submittedName>
        <fullName evidence="2">HAD family phosphatase</fullName>
    </submittedName>
</protein>
<feature type="compositionally biased region" description="Low complexity" evidence="1">
    <location>
        <begin position="1"/>
        <end position="17"/>
    </location>
</feature>
<sequence length="341" mass="34457">MRPEPAGVAGPAGGDEPVFGDERGYGDGPADRGSGADALPYRVVATDLDGTLLRTDLTFSLRTRQALKLATGAGALHLVVTGRPASSCRPFLLDLGYDGLAVCGQGAQLYDATTGRLLMTASLGRGPARDLVAAVERELGPLELGVVTAAPENRCVSTAGFFTPPPPGSETVTDRALLWAEPIEKVLMRHRELPDRAVAETAGRLAGDAMTVVHSQAGMVELLPAGTTKAAGLAAAAELLGFTAADTIAFGDMPNDLPMLDWAGYGVAMAGGHPELLAAADETAPGNDADGVAVVLERLFGTAFGDGPGTGPAFLPGPRGAAPPGAAGHRPGGSPAPADRG</sequence>
<dbReference type="GO" id="GO:0016791">
    <property type="term" value="F:phosphatase activity"/>
    <property type="evidence" value="ECO:0007669"/>
    <property type="project" value="TreeGrafter"/>
</dbReference>
<accession>A0A420V9R5</accession>
<feature type="compositionally biased region" description="Low complexity" evidence="1">
    <location>
        <begin position="311"/>
        <end position="341"/>
    </location>
</feature>
<dbReference type="GO" id="GO:0005829">
    <property type="term" value="C:cytosol"/>
    <property type="evidence" value="ECO:0007669"/>
    <property type="project" value="TreeGrafter"/>
</dbReference>
<dbReference type="RefSeq" id="WP_063831667.1">
    <property type="nucleotide sequence ID" value="NZ_CP134822.1"/>
</dbReference>
<dbReference type="SUPFAM" id="SSF56784">
    <property type="entry name" value="HAD-like"/>
    <property type="match status" value="1"/>
</dbReference>
<dbReference type="PANTHER" id="PTHR10000:SF8">
    <property type="entry name" value="HAD SUPERFAMILY HYDROLASE-LIKE, TYPE 3"/>
    <property type="match status" value="1"/>
</dbReference>
<reference evidence="2 3" key="1">
    <citation type="journal article" date="2014" name="Genome Announc.">
        <title>Draft Genome Sequence of Streptomyces fradiae ATCC 19609, a Strain Highly Sensitive to Antibiotics.</title>
        <authorList>
            <person name="Bekker O.B."/>
            <person name="Klimina K.M."/>
            <person name="Vatlin A.A."/>
            <person name="Zakharevich N.V."/>
            <person name="Kasianov A.S."/>
            <person name="Danilenko V.N."/>
        </authorList>
    </citation>
    <scope>NUCLEOTIDE SEQUENCE [LARGE SCALE GENOMIC DNA]</scope>
    <source>
        <strain evidence="2 3">ATCC 19609</strain>
    </source>
</reference>
<dbReference type="AlphaFoldDB" id="A0A420V9R5"/>
<organism evidence="2 3">
    <name type="scientific">Streptomyces xinghaiensis</name>
    <dbReference type="NCBI Taxonomy" id="1038928"/>
    <lineage>
        <taxon>Bacteria</taxon>
        <taxon>Bacillati</taxon>
        <taxon>Actinomycetota</taxon>
        <taxon>Actinomycetes</taxon>
        <taxon>Kitasatosporales</taxon>
        <taxon>Streptomycetaceae</taxon>
        <taxon>Streptomyces</taxon>
    </lineage>
</organism>
<dbReference type="InterPro" id="IPR036412">
    <property type="entry name" value="HAD-like_sf"/>
</dbReference>
<feature type="region of interest" description="Disordered" evidence="1">
    <location>
        <begin position="307"/>
        <end position="341"/>
    </location>
</feature>